<dbReference type="GO" id="GO:0016747">
    <property type="term" value="F:acyltransferase activity, transferring groups other than amino-acyl groups"/>
    <property type="evidence" value="ECO:0007669"/>
    <property type="project" value="InterPro"/>
</dbReference>
<evidence type="ECO:0000313" key="2">
    <source>
        <dbReference type="EMBL" id="KAK3056146.1"/>
    </source>
</evidence>
<gene>
    <name evidence="2" type="ORF">LTR09_002652</name>
</gene>
<accession>A0AAJ0GES9</accession>
<dbReference type="PROSITE" id="PS51186">
    <property type="entry name" value="GNAT"/>
    <property type="match status" value="1"/>
</dbReference>
<dbReference type="Gene3D" id="3.40.630.30">
    <property type="match status" value="1"/>
</dbReference>
<dbReference type="Pfam" id="PF13508">
    <property type="entry name" value="Acetyltransf_7"/>
    <property type="match status" value="1"/>
</dbReference>
<comment type="caution">
    <text evidence="2">The sequence shown here is derived from an EMBL/GenBank/DDBJ whole genome shotgun (WGS) entry which is preliminary data.</text>
</comment>
<dbReference type="CDD" id="cd04301">
    <property type="entry name" value="NAT_SF"/>
    <property type="match status" value="1"/>
</dbReference>
<dbReference type="InterPro" id="IPR000182">
    <property type="entry name" value="GNAT_dom"/>
</dbReference>
<evidence type="ECO:0000313" key="3">
    <source>
        <dbReference type="Proteomes" id="UP001271007"/>
    </source>
</evidence>
<sequence>MPFQISPLLESDTAAFARAEAAAAENWPYAQAMKTAGTPRHIFVEEWARKQIGADKTVHWLKATDTETGELVGAALWKIPDGGAAEMGQADVPVQATALTPADKKADAGGIRHNGGSPDEMEDMGGNAALFASTEKMWRAFEAEYIGTRPYALLQLLLTHPDHQRRGAGTMLVRWGCERADAAGLMCALSSSAAGQKVYTQQGFEIVVEEEYDLKPYGVDAVEVRRRMIRPAKSAAR</sequence>
<dbReference type="EMBL" id="JAWDJX010000006">
    <property type="protein sequence ID" value="KAK3056146.1"/>
    <property type="molecule type" value="Genomic_DNA"/>
</dbReference>
<organism evidence="2 3">
    <name type="scientific">Extremus antarcticus</name>
    <dbReference type="NCBI Taxonomy" id="702011"/>
    <lineage>
        <taxon>Eukaryota</taxon>
        <taxon>Fungi</taxon>
        <taxon>Dikarya</taxon>
        <taxon>Ascomycota</taxon>
        <taxon>Pezizomycotina</taxon>
        <taxon>Dothideomycetes</taxon>
        <taxon>Dothideomycetidae</taxon>
        <taxon>Mycosphaerellales</taxon>
        <taxon>Extremaceae</taxon>
        <taxon>Extremus</taxon>
    </lineage>
</organism>
<keyword evidence="3" id="KW-1185">Reference proteome</keyword>
<dbReference type="InterPro" id="IPR016181">
    <property type="entry name" value="Acyl_CoA_acyltransferase"/>
</dbReference>
<evidence type="ECO:0000259" key="1">
    <source>
        <dbReference type="PROSITE" id="PS51186"/>
    </source>
</evidence>
<proteinExistence type="predicted"/>
<dbReference type="Proteomes" id="UP001271007">
    <property type="component" value="Unassembled WGS sequence"/>
</dbReference>
<dbReference type="AlphaFoldDB" id="A0AAJ0GES9"/>
<name>A0AAJ0GES9_9PEZI</name>
<dbReference type="SUPFAM" id="SSF55729">
    <property type="entry name" value="Acyl-CoA N-acyltransferases (Nat)"/>
    <property type="match status" value="1"/>
</dbReference>
<dbReference type="PANTHER" id="PTHR42791">
    <property type="entry name" value="GNAT FAMILY ACETYLTRANSFERASE"/>
    <property type="match status" value="1"/>
</dbReference>
<reference evidence="2" key="1">
    <citation type="submission" date="2023-04" db="EMBL/GenBank/DDBJ databases">
        <title>Black Yeasts Isolated from many extreme environments.</title>
        <authorList>
            <person name="Coleine C."/>
            <person name="Stajich J.E."/>
            <person name="Selbmann L."/>
        </authorList>
    </citation>
    <scope>NUCLEOTIDE SEQUENCE</scope>
    <source>
        <strain evidence="2">CCFEE 5312</strain>
    </source>
</reference>
<protein>
    <recommendedName>
        <fullName evidence="1">N-acetyltransferase domain-containing protein</fullName>
    </recommendedName>
</protein>
<dbReference type="InterPro" id="IPR052523">
    <property type="entry name" value="Trichothecene_AcTrans"/>
</dbReference>
<feature type="domain" description="N-acetyltransferase" evidence="1">
    <location>
        <begin position="145"/>
        <end position="229"/>
    </location>
</feature>
<dbReference type="PANTHER" id="PTHR42791:SF14">
    <property type="entry name" value="N-ACETYLTRANSFERASE DOMAIN-CONTAINING PROTEIN"/>
    <property type="match status" value="1"/>
</dbReference>